<proteinExistence type="predicted"/>
<dbReference type="Pfam" id="PF17863">
    <property type="entry name" value="AAA_lid_2"/>
    <property type="match status" value="1"/>
</dbReference>
<evidence type="ECO:0000313" key="4">
    <source>
        <dbReference type="Proteomes" id="UP000292136"/>
    </source>
</evidence>
<evidence type="ECO:0000259" key="2">
    <source>
        <dbReference type="Pfam" id="PF17863"/>
    </source>
</evidence>
<dbReference type="Pfam" id="PF07726">
    <property type="entry name" value="AAA_3"/>
    <property type="match status" value="1"/>
</dbReference>
<dbReference type="InterPro" id="IPR027417">
    <property type="entry name" value="P-loop_NTPase"/>
</dbReference>
<dbReference type="PANTHER" id="PTHR42759:SF5">
    <property type="entry name" value="METHANOL DEHYDROGENASE REGULATOR"/>
    <property type="match status" value="1"/>
</dbReference>
<protein>
    <submittedName>
        <fullName evidence="3">MoxR-like ATPase</fullName>
    </submittedName>
</protein>
<keyword evidence="4" id="KW-1185">Reference proteome</keyword>
<dbReference type="SUPFAM" id="SSF52540">
    <property type="entry name" value="P-loop containing nucleoside triphosphate hydrolases"/>
    <property type="match status" value="1"/>
</dbReference>
<dbReference type="Proteomes" id="UP000292136">
    <property type="component" value="Unassembled WGS sequence"/>
</dbReference>
<feature type="domain" description="ATPase AAA-3" evidence="1">
    <location>
        <begin position="52"/>
        <end position="182"/>
    </location>
</feature>
<dbReference type="RefSeq" id="WP_235832451.1">
    <property type="nucleotide sequence ID" value="NZ_SHKM01000002.1"/>
</dbReference>
<dbReference type="Gene3D" id="1.10.8.80">
    <property type="entry name" value="Magnesium chelatase subunit I, C-Terminal domain"/>
    <property type="match status" value="1"/>
</dbReference>
<dbReference type="InterPro" id="IPR041628">
    <property type="entry name" value="ChlI/MoxR_AAA_lid"/>
</dbReference>
<feature type="domain" description="ChlI/MoxR AAA lid" evidence="2">
    <location>
        <begin position="245"/>
        <end position="317"/>
    </location>
</feature>
<dbReference type="CDD" id="cd00009">
    <property type="entry name" value="AAA"/>
    <property type="match status" value="1"/>
</dbReference>
<evidence type="ECO:0000313" key="3">
    <source>
        <dbReference type="EMBL" id="RZT76261.1"/>
    </source>
</evidence>
<dbReference type="InterPro" id="IPR011703">
    <property type="entry name" value="ATPase_AAA-3"/>
</dbReference>
<dbReference type="InterPro" id="IPR050764">
    <property type="entry name" value="CbbQ/NirQ/NorQ/GpvN"/>
</dbReference>
<reference evidence="3 4" key="1">
    <citation type="submission" date="2019-02" db="EMBL/GenBank/DDBJ databases">
        <title>Genomic Encyclopedia of Type Strains, Phase IV (KMG-IV): sequencing the most valuable type-strain genomes for metagenomic binning, comparative biology and taxonomic classification.</title>
        <authorList>
            <person name="Goeker M."/>
        </authorList>
    </citation>
    <scope>NUCLEOTIDE SEQUENCE [LARGE SCALE GENOMIC DNA]</scope>
    <source>
        <strain evidence="3 4">DSM 21223</strain>
    </source>
</reference>
<name>A0ABY0IQ83_9RHOO</name>
<sequence length="325" mass="35123">MPAGYTAAHSNDMNAAASMQTIQTLIDNVEQVIIGKRPVIELAVVALLCRGHLLLEDVPGTGKTMLARALAKSVALDCKRLQCTPDLLPSDVTGVPVFNQKTTEFEFRPGPVFTNILLADEINRATPRAQSALLECMEEFHVSVDGHTYPLPPVFMVLATQNPIEMAGTYVLPEAQLDRFFMRLSTGYPSAAEEARILRAQAHGHPIERLQAVLGEAELLVARQAVSEVHVEDSLADYVARLVAATRVHPDLRLGASPRGTLALCRAAQGLALLQGRDYVSPELVKTVAQPVLAHRLILRPQAAAQGRHAEAVLADILNQVPAPV</sequence>
<dbReference type="PIRSF" id="PIRSF002849">
    <property type="entry name" value="AAA_ATPase_chaperone_MoxR_prd"/>
    <property type="match status" value="1"/>
</dbReference>
<dbReference type="EMBL" id="SHKM01000002">
    <property type="protein sequence ID" value="RZT76261.1"/>
    <property type="molecule type" value="Genomic_DNA"/>
</dbReference>
<accession>A0ABY0IQ83</accession>
<dbReference type="Gene3D" id="3.40.50.300">
    <property type="entry name" value="P-loop containing nucleotide triphosphate hydrolases"/>
    <property type="match status" value="1"/>
</dbReference>
<organism evidence="3 4">
    <name type="scientific">Azospira oryzae</name>
    <dbReference type="NCBI Taxonomy" id="146939"/>
    <lineage>
        <taxon>Bacteria</taxon>
        <taxon>Pseudomonadati</taxon>
        <taxon>Pseudomonadota</taxon>
        <taxon>Betaproteobacteria</taxon>
        <taxon>Rhodocyclales</taxon>
        <taxon>Rhodocyclaceae</taxon>
        <taxon>Azospira</taxon>
    </lineage>
</organism>
<comment type="caution">
    <text evidence="3">The sequence shown here is derived from an EMBL/GenBank/DDBJ whole genome shotgun (WGS) entry which is preliminary data.</text>
</comment>
<dbReference type="PANTHER" id="PTHR42759">
    <property type="entry name" value="MOXR FAMILY PROTEIN"/>
    <property type="match status" value="1"/>
</dbReference>
<gene>
    <name evidence="3" type="ORF">EV678_2136</name>
</gene>
<evidence type="ECO:0000259" key="1">
    <source>
        <dbReference type="Pfam" id="PF07726"/>
    </source>
</evidence>